<dbReference type="SUPFAM" id="SSF53300">
    <property type="entry name" value="vWA-like"/>
    <property type="match status" value="2"/>
</dbReference>
<dbReference type="CDD" id="cd00198">
    <property type="entry name" value="vWFA"/>
    <property type="match status" value="2"/>
</dbReference>
<dbReference type="PRINTS" id="PR00313">
    <property type="entry name" value="CABNDNGRPT"/>
</dbReference>
<gene>
    <name evidence="3" type="ORF">WM43_21115</name>
</gene>
<dbReference type="Proteomes" id="UP000076809">
    <property type="component" value="Chromosome"/>
</dbReference>
<dbReference type="PANTHER" id="PTHR24020">
    <property type="entry name" value="COLLAGEN ALPHA"/>
    <property type="match status" value="1"/>
</dbReference>
<proteinExistence type="predicted"/>
<keyword evidence="1" id="KW-0106">Calcium</keyword>
<dbReference type="Gene3D" id="2.40.30.290">
    <property type="match status" value="1"/>
</dbReference>
<name>A0AAC9BBF8_AERVE</name>
<dbReference type="InterPro" id="IPR019960">
    <property type="entry name" value="T1SS_VCA0849"/>
</dbReference>
<dbReference type="Gene3D" id="3.40.50.410">
    <property type="entry name" value="von Willebrand factor, type A domain"/>
    <property type="match status" value="2"/>
</dbReference>
<dbReference type="GO" id="GO:0005509">
    <property type="term" value="F:calcium ion binding"/>
    <property type="evidence" value="ECO:0007669"/>
    <property type="project" value="InterPro"/>
</dbReference>
<dbReference type="InterPro" id="IPR018511">
    <property type="entry name" value="Hemolysin-typ_Ca-bd_CS"/>
</dbReference>
<dbReference type="InterPro" id="IPR019959">
    <property type="entry name" value="T1SS-143_rpt-cont_dom"/>
</dbReference>
<evidence type="ECO:0000313" key="3">
    <source>
        <dbReference type="EMBL" id="ANB54973.1"/>
    </source>
</evidence>
<dbReference type="InterPro" id="IPR002035">
    <property type="entry name" value="VWF_A"/>
</dbReference>
<organism evidence="3 4">
    <name type="scientific">Aeromonas veronii</name>
    <dbReference type="NCBI Taxonomy" id="654"/>
    <lineage>
        <taxon>Bacteria</taxon>
        <taxon>Pseudomonadati</taxon>
        <taxon>Pseudomonadota</taxon>
        <taxon>Gammaproteobacteria</taxon>
        <taxon>Aeromonadales</taxon>
        <taxon>Aeromonadaceae</taxon>
        <taxon>Aeromonas</taxon>
    </lineage>
</organism>
<dbReference type="PROSITE" id="PS00330">
    <property type="entry name" value="HEMOLYSIN_CALCIUM"/>
    <property type="match status" value="3"/>
</dbReference>
<dbReference type="InterPro" id="IPR001343">
    <property type="entry name" value="Hemolysn_Ca-bd"/>
</dbReference>
<dbReference type="Pfam" id="PF19116">
    <property type="entry name" value="DUF5801"/>
    <property type="match status" value="9"/>
</dbReference>
<dbReference type="InterPro" id="IPR050525">
    <property type="entry name" value="ECM_Assembly_Org"/>
</dbReference>
<dbReference type="SUPFAM" id="SSF51120">
    <property type="entry name" value="beta-Roll"/>
    <property type="match status" value="1"/>
</dbReference>
<reference evidence="3 4" key="1">
    <citation type="journal article" date="2016" name="J. Clin. Microbiol.">
        <title>Detection and Whole-Genome Sequencing of Carbapenemase-Producing Aeromonas hydrophila Isolates from Routine Perirectal Surveillance Culture.</title>
        <authorList>
            <person name="Hughes H.Y."/>
            <person name="Conlan S.P."/>
            <person name="Lau A.F."/>
            <person name="Dekker J.P."/>
            <person name="Michelin A.V."/>
            <person name="Youn J.H."/>
            <person name="Henderson D.K."/>
            <person name="Frank K.M."/>
            <person name="Segre J.A."/>
            <person name="Palmore T.N."/>
        </authorList>
    </citation>
    <scope>NUCLEOTIDE SEQUENCE [LARGE SCALE GENOMIC DNA]</scope>
    <source>
        <strain evidence="3 4">AVNIH1</strain>
    </source>
</reference>
<evidence type="ECO:0000313" key="4">
    <source>
        <dbReference type="Proteomes" id="UP000076809"/>
    </source>
</evidence>
<feature type="domain" description="VWFA" evidence="2">
    <location>
        <begin position="1836"/>
        <end position="2016"/>
    </location>
</feature>
<dbReference type="InterPro" id="IPR043824">
    <property type="entry name" value="DUF5801"/>
</dbReference>
<dbReference type="NCBIfam" id="TIGR03661">
    <property type="entry name" value="T1SS_VCA0849"/>
    <property type="match status" value="1"/>
</dbReference>
<dbReference type="NCBIfam" id="TIGR03660">
    <property type="entry name" value="T1SS_rpt_143"/>
    <property type="match status" value="5"/>
</dbReference>
<feature type="domain" description="VWFA" evidence="2">
    <location>
        <begin position="2174"/>
        <end position="2354"/>
    </location>
</feature>
<accession>A0AAC9BBF8</accession>
<evidence type="ECO:0000259" key="2">
    <source>
        <dbReference type="PROSITE" id="PS50234"/>
    </source>
</evidence>
<dbReference type="PANTHER" id="PTHR24020:SF87">
    <property type="entry name" value="COLLAGEN ALPHA-1(VI) CHAIN-LIKE"/>
    <property type="match status" value="1"/>
</dbReference>
<dbReference type="InterPro" id="IPR036465">
    <property type="entry name" value="vWFA_dom_sf"/>
</dbReference>
<dbReference type="InterPro" id="IPR011049">
    <property type="entry name" value="Serralysin-like_metalloprot_C"/>
</dbReference>
<dbReference type="PROSITE" id="PS50234">
    <property type="entry name" value="VWFA"/>
    <property type="match status" value="2"/>
</dbReference>
<evidence type="ECO:0000256" key="1">
    <source>
        <dbReference type="ARBA" id="ARBA00022837"/>
    </source>
</evidence>
<dbReference type="RefSeq" id="WP_064339972.1">
    <property type="nucleotide sequence ID" value="NZ_CP014774.1"/>
</dbReference>
<dbReference type="EMBL" id="CP014774">
    <property type="protein sequence ID" value="ANB54973.1"/>
    <property type="molecule type" value="Genomic_DNA"/>
</dbReference>
<protein>
    <recommendedName>
        <fullName evidence="2">VWFA domain-containing protein</fullName>
    </recommendedName>
</protein>
<dbReference type="Pfam" id="PF00353">
    <property type="entry name" value="HemolysinCabind"/>
    <property type="match status" value="2"/>
</dbReference>
<dbReference type="Pfam" id="PF00092">
    <property type="entry name" value="VWA"/>
    <property type="match status" value="2"/>
</dbReference>
<dbReference type="Gene3D" id="2.150.10.10">
    <property type="entry name" value="Serralysin-like metalloprotease, C-terminal"/>
    <property type="match status" value="1"/>
</dbReference>
<sequence>MDDIPTLAGDIRSTLGGQVQEDALTSGNSEGTGQSASASGAAGTLNNLVNFGADGAGSFGLGSDVSSLTAQGLTSGGVALSYSVVGNVLTASAGSVPVFTLTVGVDGSYSFTLSGPLDHPVADGDDSEQLAGVGIDFSGVLTATDGDGDPLTGSFPAGSFAIRVEDDVPVLAGGEDERPQVGGQVQEDALTSGNSEGTGQSASASGAAGTLNNLVNFGADGAGSFGLGSDVSSLTAQGLTSGGVALSYSVVGNVLTASAGSVPVFTLTVGVDGSYSFTLSGPLDHPVADGDDSEQLAGVGIDFSGVLTATDGDGDPLTGSFPAGSFAIRVEDDVPVLAGGEDERPQVGGQVQEDALTSGNSEGTGQSASASGAAGTLNNLVNFGADGAGSFGLGSDVSSLVGQGLTSGGVALSYSVVGNVLTASAGSVPVFTLTVGVDGSYSFTLSGPLDHPVADGDDSEQLAGVGIDFSGVLTATDGDGDPLTGSFPAGSFAIRVEDDVPVLAGGEDERPQVGGQVQEDALTSGNSEGTGQSASASGAAGTLNNLVNFGADGAGSFGLGSDVSSLTAQGLTSGGVALSYSVVGNVLTASAGSVPVFTLTVGVDGSYSFTLSGPLDHPVADGDDSEQLAGVGIDFSGVLTATDGDGDPLTGSFPAGSFAIRVEDDVPVLAGGEDERPQVGGQVQEDALTSGNSEGTGQSASASGAAGTLNNLVNFGADGAGSFGLGSDVSSLVGQGLTSGGVALSYSVAGNVLTASAGSVPVFTLTVGVDGSYSFTLSGPLDHPTADGDDGEQLAGVGIDFSGVLTATDGDGDPLTGSFPAGSFAIRVEDDVPVLAGGEDERPQVGGQVQEDALTSGNSEGTGQSASASGAAGTLNNLVNFGADGAGSFGLGSDVSSLTAQGLTSGGVALSYSVVGNVLTASAGSVSVFTLTVGADGSYSFTLSGPLDHPVADGDDSEQLAGVGIDFSGVLTATDGDGDPLTGGFPAGSFAIKVEDDVPRVVLADDAPRIGAMVDESLASLDGVGSDGVASATLSAADVQAQFAAAFGADGKGSIGYSLALTGSNVASGLYAVDPQAANGQGAAIVLNQVGNVITGSVGAVSYFTLTINPTTGEVTLALLGNVWHGNTSSADDSVALSVGKGVLTLVQTVTDADGDRASASVDLGANDVFRFEDDGPSISAGSAASDSLQVDESNLSLNASTSFASLFTSSFGADGAGTLVYSLNVSAAGADSGLNDTATGQDILLYLESGSVVGRVGGSSGSVAFTLSVNSSGEVTLDQVRAIAHTPNSGPDQESSLLSANLVQLVGTVTDKDGDSQSASVDLGSAISFKDDGPSISAGSAANDSLQVDESNLSLNASTSFASLFTSSFGADGAGTLVYSLNVSAAGADSGLNDTATGQDILLYLESGSVVGRVGGSSGSVAFTLSVNSSGEVTLDQVRAIAHTPNSGPDQESSLLSANLVQLVGTVTDKDGDSQSASVDLGSAISFKDDGPSISAGSAANDSLQVDESNLSLNASTSFASLFTSSFGADGAGTLVYSLNVSAAGADSGLNDTATGQDILLYLESGSVVGRVGGSSGSVAFTLSVNSSGEVTLDQVRAIAHTPNSGPDQESSLLSANLVQLVGTITDKDGDSQSASVDLGSAISFKDDGPSASAKAAASAGATLDETGGFDSVDITSSAISGLFNTPEYGADGSGSVQYSLSATAGAGTGLWLEGQSGSASEIKLVAVANGYEGWTGGSTSGTKAFSVRIDSSGKVTVTQYAALEHGVDGSSASDHDDSVSLAAAAAIKVVQTVTDRDGDSTTATSASGLNIAFKDDGPSAVADTITSGTNGTVNLVLVLDSSGSIGNTNMQVIKDAVTNLMNSYGNSLVKVMLVDFDSSATVKSVGSQVWLTKDQVTGQLTSISSGGSTDYDDALQAVRDNYGTPPSADNTFVFFISDGVPSSADEAINATERNDWTNFLTQKGIDGAYAVGIGSTSVLDADLQSVAWSPSGAHNNNVVVINTAGQLSGTLTNLTQVIDGNVTANDSAGADGFGTPKLVSVEYNGTTYTFNNSNTSFSIALGTNKGTLYIENDGDYRFTPPSGGAEGAPVEITYKIKDGDGDTSSAKLTIINPVLVVGSNANDTGSGASTAIDDHVRPNPLLAPDVDGAIVGGVGADVLIGDVGGVTSGSYNLTFMIDMSGSISGTEFQLMKDAINNLLAKFSGISQLQVEIGTFADNSNVVGTYSSVTAAQQAVSNLTRSGGGTNYQAALTTLNTMMTGDPVADHKYVYFLTDGEPTVGSWTNSTQIADGMAALNALTAPGVVINAVGIGVPSGASFGNNLNAIDNTPDNYLAVDSFDDLSSGLGSLFTAVSVGSDLLQGGAGNDVIFGDSIHADNVDGGWFEFVADNPGKSGGQLLNELYSQHAVYGKEGAVGGDDTLEGGDGNDVLYGQKGNDILIGGDGIDILIGGTGSDTLTGGAGKDTFKWGAGDVGGTDVIKDFTTGTGGDVLDISELLTGEHANKNSLDAYLTFSSGPGSGKSTLTIDLDGSGGSSTTHVIRFDSIDLTLGGTRNDQTIIEDLLNQGNLKVDP</sequence>
<dbReference type="SMART" id="SM00327">
    <property type="entry name" value="VWA"/>
    <property type="match status" value="2"/>
</dbReference>